<keyword evidence="1" id="KW-0812">Transmembrane</keyword>
<dbReference type="AlphaFoldDB" id="A0A9P5ZBA6"/>
<gene>
    <name evidence="2" type="ORF">BDN70DRAFT_874045</name>
</gene>
<dbReference type="EMBL" id="MU155155">
    <property type="protein sequence ID" value="KAF9483344.1"/>
    <property type="molecule type" value="Genomic_DNA"/>
</dbReference>
<feature type="non-terminal residue" evidence="2">
    <location>
        <position position="85"/>
    </location>
</feature>
<comment type="caution">
    <text evidence="2">The sequence shown here is derived from an EMBL/GenBank/DDBJ whole genome shotgun (WGS) entry which is preliminary data.</text>
</comment>
<proteinExistence type="predicted"/>
<evidence type="ECO:0000313" key="2">
    <source>
        <dbReference type="EMBL" id="KAF9483344.1"/>
    </source>
</evidence>
<protein>
    <submittedName>
        <fullName evidence="2">Uncharacterized protein</fullName>
    </submittedName>
</protein>
<feature type="transmembrane region" description="Helical" evidence="1">
    <location>
        <begin position="55"/>
        <end position="73"/>
    </location>
</feature>
<reference evidence="2" key="1">
    <citation type="submission" date="2020-11" db="EMBL/GenBank/DDBJ databases">
        <authorList>
            <consortium name="DOE Joint Genome Institute"/>
            <person name="Ahrendt S."/>
            <person name="Riley R."/>
            <person name="Andreopoulos W."/>
            <person name="Labutti K."/>
            <person name="Pangilinan J."/>
            <person name="Ruiz-Duenas F.J."/>
            <person name="Barrasa J.M."/>
            <person name="Sanchez-Garcia M."/>
            <person name="Camarero S."/>
            <person name="Miyauchi S."/>
            <person name="Serrano A."/>
            <person name="Linde D."/>
            <person name="Babiker R."/>
            <person name="Drula E."/>
            <person name="Ayuso-Fernandez I."/>
            <person name="Pacheco R."/>
            <person name="Padilla G."/>
            <person name="Ferreira P."/>
            <person name="Barriuso J."/>
            <person name="Kellner H."/>
            <person name="Castanera R."/>
            <person name="Alfaro M."/>
            <person name="Ramirez L."/>
            <person name="Pisabarro A.G."/>
            <person name="Kuo A."/>
            <person name="Tritt A."/>
            <person name="Lipzen A."/>
            <person name="He G."/>
            <person name="Yan M."/>
            <person name="Ng V."/>
            <person name="Cullen D."/>
            <person name="Martin F."/>
            <person name="Rosso M.-N."/>
            <person name="Henrissat B."/>
            <person name="Hibbett D."/>
            <person name="Martinez A.T."/>
            <person name="Grigoriev I.V."/>
        </authorList>
    </citation>
    <scope>NUCLEOTIDE SEQUENCE</scope>
    <source>
        <strain evidence="2">CIRM-BRFM 674</strain>
    </source>
</reference>
<sequence>MREAPTLYLDRAIFSQITQITRKTLSLRWRQACILSIFISMHHASPKFGDNSTRFLSILALLAFTTFTYALLLDCVAESCNNNYH</sequence>
<keyword evidence="1" id="KW-1133">Transmembrane helix</keyword>
<evidence type="ECO:0000313" key="3">
    <source>
        <dbReference type="Proteomes" id="UP000807469"/>
    </source>
</evidence>
<accession>A0A9P5ZBA6</accession>
<name>A0A9P5ZBA6_9AGAR</name>
<evidence type="ECO:0000256" key="1">
    <source>
        <dbReference type="SAM" id="Phobius"/>
    </source>
</evidence>
<keyword evidence="3" id="KW-1185">Reference proteome</keyword>
<keyword evidence="1" id="KW-0472">Membrane</keyword>
<organism evidence="2 3">
    <name type="scientific">Pholiota conissans</name>
    <dbReference type="NCBI Taxonomy" id="109636"/>
    <lineage>
        <taxon>Eukaryota</taxon>
        <taxon>Fungi</taxon>
        <taxon>Dikarya</taxon>
        <taxon>Basidiomycota</taxon>
        <taxon>Agaricomycotina</taxon>
        <taxon>Agaricomycetes</taxon>
        <taxon>Agaricomycetidae</taxon>
        <taxon>Agaricales</taxon>
        <taxon>Agaricineae</taxon>
        <taxon>Strophariaceae</taxon>
        <taxon>Pholiota</taxon>
    </lineage>
</organism>
<dbReference type="Proteomes" id="UP000807469">
    <property type="component" value="Unassembled WGS sequence"/>
</dbReference>